<feature type="chain" id="PRO_5002892473" evidence="5">
    <location>
        <begin position="25"/>
        <end position="338"/>
    </location>
</feature>
<evidence type="ECO:0000256" key="1">
    <source>
        <dbReference type="ARBA" id="ARBA00004418"/>
    </source>
</evidence>
<dbReference type="Gene3D" id="2.50.20.10">
    <property type="entry name" value="Lipoprotein localisation LolA/LolB/LppX"/>
    <property type="match status" value="1"/>
</dbReference>
<evidence type="ECO:0000259" key="7">
    <source>
        <dbReference type="Pfam" id="PF17188"/>
    </source>
</evidence>
<feature type="domain" description="MucB/RseB N-terminal" evidence="6">
    <location>
        <begin position="38"/>
        <end position="209"/>
    </location>
</feature>
<comment type="similarity">
    <text evidence="2">Belongs to the RseB family.</text>
</comment>
<keyword evidence="3 5" id="KW-0732">Signal</keyword>
<feature type="domain" description="MucB/RseB C-terminal" evidence="7">
    <location>
        <begin position="230"/>
        <end position="334"/>
    </location>
</feature>
<dbReference type="InterPro" id="IPR033434">
    <property type="entry name" value="MucB/RseB_N"/>
</dbReference>
<dbReference type="EMBL" id="EQ979626">
    <property type="protein sequence ID" value="EEF25469.1"/>
    <property type="molecule type" value="Genomic_DNA"/>
</dbReference>
<evidence type="ECO:0000313" key="9">
    <source>
        <dbReference type="Proteomes" id="UP000008311"/>
    </source>
</evidence>
<sequence>MRQTGRLLGVLCLLPALLLPSAHAAEGEQASASSLLMAQLQKMQSSAQHLNYSGRFVYQQAALIRSSRVTHVVVGKNELEKLELLDGKPAEFIRSNDEVASYLPQSRTIRMEKRVTRDVFPAIVDVRPQDLGAQYHLRAGSDERVAGRDCRVVMLEPRDKLRYGYRFWTDKATGLLLRAQTLDGQGEVIEQIAFTQIEIGGIDRARVNPTYKDTQGWHIEKAVMTPIDLPQWQVTPPPGFRKIQQVRRLMAGSAADGAAPAQNRAAEREVSQIVFSDGLAAISVFIEPGSPGREEGSAQQGVMHILGRPQGDYWLTVVGEVPAAAIRQVADSIELKSK</sequence>
<keyword evidence="9" id="KW-1185">Reference proteome</keyword>
<evidence type="ECO:0000259" key="6">
    <source>
        <dbReference type="Pfam" id="PF03888"/>
    </source>
</evidence>
<comment type="subcellular location">
    <subcellularLocation>
        <location evidence="1">Periplasm</location>
    </subcellularLocation>
</comment>
<evidence type="ECO:0000313" key="8">
    <source>
        <dbReference type="EMBL" id="EEF25469.1"/>
    </source>
</evidence>
<proteinExistence type="inferred from homology"/>
<protein>
    <submittedName>
        <fullName evidence="8">Sigma-E factor regulatory protein rseB, putative</fullName>
    </submittedName>
</protein>
<dbReference type="PANTHER" id="PTHR38782:SF1">
    <property type="entry name" value="SIGMA-E FACTOR REGULATORY PROTEIN RSEB"/>
    <property type="match status" value="1"/>
</dbReference>
<evidence type="ECO:0000256" key="5">
    <source>
        <dbReference type="SAM" id="SignalP"/>
    </source>
</evidence>
<dbReference type="Pfam" id="PF17188">
    <property type="entry name" value="MucB_RseB_C"/>
    <property type="match status" value="1"/>
</dbReference>
<keyword evidence="4" id="KW-0574">Periplasm</keyword>
<name>B9TF96_RICCO</name>
<dbReference type="InParanoid" id="B9TF96"/>
<gene>
    <name evidence="8" type="ORF">RCOM_1904250</name>
</gene>
<evidence type="ECO:0000256" key="3">
    <source>
        <dbReference type="ARBA" id="ARBA00022729"/>
    </source>
</evidence>
<dbReference type="Gene3D" id="3.30.200.100">
    <property type="entry name" value="MucB/RseB, C-terminal domain"/>
    <property type="match status" value="1"/>
</dbReference>
<dbReference type="eggNOG" id="ENOG502S97H">
    <property type="taxonomic scope" value="Eukaryota"/>
</dbReference>
<accession>B9TF96</accession>
<dbReference type="InterPro" id="IPR033436">
    <property type="entry name" value="MucB/RseB_C"/>
</dbReference>
<dbReference type="Pfam" id="PF03888">
    <property type="entry name" value="MucB_RseB"/>
    <property type="match status" value="1"/>
</dbReference>
<evidence type="ECO:0000256" key="2">
    <source>
        <dbReference type="ARBA" id="ARBA00008150"/>
    </source>
</evidence>
<reference evidence="9" key="1">
    <citation type="journal article" date="2010" name="Nat. Biotechnol.">
        <title>Draft genome sequence of the oilseed species Ricinus communis.</title>
        <authorList>
            <person name="Chan A.P."/>
            <person name="Crabtree J."/>
            <person name="Zhao Q."/>
            <person name="Lorenzi H."/>
            <person name="Orvis J."/>
            <person name="Puiu D."/>
            <person name="Melake-Berhan A."/>
            <person name="Jones K.M."/>
            <person name="Redman J."/>
            <person name="Chen G."/>
            <person name="Cahoon E.B."/>
            <person name="Gedil M."/>
            <person name="Stanke M."/>
            <person name="Haas B.J."/>
            <person name="Wortman J.R."/>
            <person name="Fraser-Liggett C.M."/>
            <person name="Ravel J."/>
            <person name="Rabinowicz P.D."/>
        </authorList>
    </citation>
    <scope>NUCLEOTIDE SEQUENCE [LARGE SCALE GENOMIC DNA]</scope>
    <source>
        <strain evidence="9">cv. Hale</strain>
    </source>
</reference>
<dbReference type="InterPro" id="IPR038484">
    <property type="entry name" value="MucB/RseB_C_sf"/>
</dbReference>
<organism evidence="8 9">
    <name type="scientific">Ricinus communis</name>
    <name type="common">Castor bean</name>
    <dbReference type="NCBI Taxonomy" id="3988"/>
    <lineage>
        <taxon>Eukaryota</taxon>
        <taxon>Viridiplantae</taxon>
        <taxon>Streptophyta</taxon>
        <taxon>Embryophyta</taxon>
        <taxon>Tracheophyta</taxon>
        <taxon>Spermatophyta</taxon>
        <taxon>Magnoliopsida</taxon>
        <taxon>eudicotyledons</taxon>
        <taxon>Gunneridae</taxon>
        <taxon>Pentapetalae</taxon>
        <taxon>rosids</taxon>
        <taxon>fabids</taxon>
        <taxon>Malpighiales</taxon>
        <taxon>Euphorbiaceae</taxon>
        <taxon>Acalyphoideae</taxon>
        <taxon>Acalypheae</taxon>
        <taxon>Ricinus</taxon>
    </lineage>
</organism>
<dbReference type="AlphaFoldDB" id="B9TF96"/>
<dbReference type="PIRSF" id="PIRSF005427">
    <property type="entry name" value="RseB"/>
    <property type="match status" value="1"/>
</dbReference>
<dbReference type="PANTHER" id="PTHR38782">
    <property type="match status" value="1"/>
</dbReference>
<feature type="signal peptide" evidence="5">
    <location>
        <begin position="1"/>
        <end position="24"/>
    </location>
</feature>
<dbReference type="InterPro" id="IPR005588">
    <property type="entry name" value="MucB_RseB"/>
</dbReference>
<evidence type="ECO:0000256" key="4">
    <source>
        <dbReference type="ARBA" id="ARBA00022764"/>
    </source>
</evidence>
<dbReference type="CDD" id="cd16327">
    <property type="entry name" value="RseB"/>
    <property type="match status" value="1"/>
</dbReference>
<dbReference type="Proteomes" id="UP000008311">
    <property type="component" value="Unassembled WGS sequence"/>
</dbReference>